<dbReference type="InterPro" id="IPR001036">
    <property type="entry name" value="Acrflvin-R"/>
</dbReference>
<feature type="transmembrane region" description="Helical" evidence="1">
    <location>
        <begin position="968"/>
        <end position="985"/>
    </location>
</feature>
<feature type="transmembrane region" description="Helical" evidence="1">
    <location>
        <begin position="864"/>
        <end position="885"/>
    </location>
</feature>
<evidence type="ECO:0000313" key="3">
    <source>
        <dbReference type="Proteomes" id="UP001269819"/>
    </source>
</evidence>
<gene>
    <name evidence="2" type="ORF">RYS15_10980</name>
</gene>
<dbReference type="Gene3D" id="3.30.70.1440">
    <property type="entry name" value="Multidrug efflux transporter AcrB pore domain"/>
    <property type="match status" value="1"/>
</dbReference>
<dbReference type="SUPFAM" id="SSF82693">
    <property type="entry name" value="Multidrug efflux transporter AcrB pore domain, PN1, PN2, PC1 and PC2 subdomains"/>
    <property type="match status" value="3"/>
</dbReference>
<dbReference type="Pfam" id="PF00873">
    <property type="entry name" value="ACR_tran"/>
    <property type="match status" value="1"/>
</dbReference>
<dbReference type="EMBL" id="JAWIIJ010000006">
    <property type="protein sequence ID" value="MDV2079216.1"/>
    <property type="molecule type" value="Genomic_DNA"/>
</dbReference>
<dbReference type="PANTHER" id="PTHR32063">
    <property type="match status" value="1"/>
</dbReference>
<protein>
    <submittedName>
        <fullName evidence="2">Efflux RND transporter permease subunit</fullName>
    </submittedName>
</protein>
<dbReference type="SUPFAM" id="SSF82866">
    <property type="entry name" value="Multidrug efflux transporter AcrB transmembrane domain"/>
    <property type="match status" value="2"/>
</dbReference>
<dbReference type="Gene3D" id="3.30.2090.10">
    <property type="entry name" value="Multidrug efflux transporter AcrB TolC docking domain, DN and DC subdomains"/>
    <property type="match status" value="2"/>
</dbReference>
<feature type="transmembrane region" description="Helical" evidence="1">
    <location>
        <begin position="530"/>
        <end position="547"/>
    </location>
</feature>
<evidence type="ECO:0000256" key="1">
    <source>
        <dbReference type="SAM" id="Phobius"/>
    </source>
</evidence>
<dbReference type="RefSeq" id="WP_316973825.1">
    <property type="nucleotide sequence ID" value="NZ_JAWIIJ010000006.1"/>
</dbReference>
<name>A0ABU3VYF7_9GAMM</name>
<sequence length="1033" mass="112386">MNLTEAAFRFRPVVLLSVLALMLYGALSFFSLPAREDPKITIREAIVSTSLPGLRADRVEALITRPLEEAILGVSGVEELRSVSSDGQSIIYAKAYDRLDELDQVWDEVEEAVTEATPALPEGTHPPRVNDSFGDVGIITLALTGRDYSLAELHDFAEHSREVIRTLAGTRKVEIIGTVEQRIFIEVSSARLAELGIPPEAIATALRTRNRLQHGALLDSGNRAFSLVPSGEFQTITDIEQVLIAVPDESPKDTTEANAVIRLGEIANITRGYADPAPRRAYFNGKPAVVLSIIIQPEQSVLDYSERAQVLLDDLAATLPVGLDLDVITWQADQVENAVYGVSSSVVQTLAIVLAFVVLFLGVRTGLIVGAIIPAVMLITLAMMAFLGMSLERMSLATLVIALGLLVDNGVVVAEHFKRLLMEGRNRQQALTLTGRELALPLLSSSLTTILVFLPLMMAEHASGEYTRNISLVILISLLSSWVLALTVTPTLCYLFIKVPAKTATPAPGLFNRVEMAYAGVLTRILRHRLAFVLAMFALLPLGAYLVKTTPAKFFPDSDRAQILVYVNLPAGVTTRTTNDRLQAMMRLIADNERYPELEDFAAYAGFGGPRFVLSLAPLEPASNAGFIVINTRNRDAAAAAIPRLRDDFRQRFADVEARISGMFLGPSDPNVIQIQVKGPDADYIVAQSKIIEEMLTSIPGTIDVWSNWYNPVTRVDVEVDQHLAQRAGVSSEDIGNALTSYVSGRTMAQFREGDEVFTIVARAIAGERQDPGRLNTVPVFPQGSADPVPLSQIASIETQPGFGFIHREDLIRTVTVEARNLTLSPEDMAPILQPQLDALNQRLAPGHVVEFDGIVKDSQVGRAALFAGFPLCLGLSVLLLVAQFNGYRRPLIVVLTIPLVIIGVGMGLRIMQAQFGFMVILGMLALAGIIVNNAIMLIDRIDIERRQSRRPDSDIVISASVRRLRPILMTTITTIVGLLPLILGKDVLFYGMASSMAFGLAVGTILTLGVAPALYCLFFGIRMPGHADREPS</sequence>
<dbReference type="InterPro" id="IPR027463">
    <property type="entry name" value="AcrB_DN_DC_subdom"/>
</dbReference>
<comment type="caution">
    <text evidence="2">The sequence shown here is derived from an EMBL/GenBank/DDBJ whole genome shotgun (WGS) entry which is preliminary data.</text>
</comment>
<dbReference type="SUPFAM" id="SSF82714">
    <property type="entry name" value="Multidrug efflux transporter AcrB TolC docking domain, DN and DC subdomains"/>
    <property type="match status" value="2"/>
</dbReference>
<dbReference type="Proteomes" id="UP001269819">
    <property type="component" value="Unassembled WGS sequence"/>
</dbReference>
<dbReference type="PRINTS" id="PR00702">
    <property type="entry name" value="ACRIFLAVINRP"/>
</dbReference>
<keyword evidence="3" id="KW-1185">Reference proteome</keyword>
<feature type="transmembrane region" description="Helical" evidence="1">
    <location>
        <begin position="438"/>
        <end position="458"/>
    </location>
</feature>
<feature type="transmembrane region" description="Helical" evidence="1">
    <location>
        <begin position="918"/>
        <end position="939"/>
    </location>
</feature>
<feature type="transmembrane region" description="Helical" evidence="1">
    <location>
        <begin position="338"/>
        <end position="361"/>
    </location>
</feature>
<accession>A0ABU3VYF7</accession>
<dbReference type="Gene3D" id="1.20.1640.10">
    <property type="entry name" value="Multidrug efflux transporter AcrB transmembrane domain"/>
    <property type="match status" value="2"/>
</dbReference>
<feature type="transmembrane region" description="Helical" evidence="1">
    <location>
        <begin position="997"/>
        <end position="1022"/>
    </location>
</feature>
<keyword evidence="1" id="KW-0812">Transmembrane</keyword>
<dbReference type="Gene3D" id="3.30.70.1430">
    <property type="entry name" value="Multidrug efflux transporter AcrB pore domain"/>
    <property type="match status" value="2"/>
</dbReference>
<feature type="transmembrane region" description="Helical" evidence="1">
    <location>
        <begin position="368"/>
        <end position="389"/>
    </location>
</feature>
<keyword evidence="1" id="KW-0472">Membrane</keyword>
<dbReference type="Gene3D" id="3.30.70.1320">
    <property type="entry name" value="Multidrug efflux transporter AcrB pore domain like"/>
    <property type="match status" value="1"/>
</dbReference>
<dbReference type="PANTHER" id="PTHR32063:SF18">
    <property type="entry name" value="CATION EFFLUX SYSTEM PROTEIN"/>
    <property type="match status" value="1"/>
</dbReference>
<proteinExistence type="predicted"/>
<feature type="transmembrane region" description="Helical" evidence="1">
    <location>
        <begin position="470"/>
        <end position="497"/>
    </location>
</feature>
<feature type="transmembrane region" description="Helical" evidence="1">
    <location>
        <begin position="892"/>
        <end position="912"/>
    </location>
</feature>
<evidence type="ECO:0000313" key="2">
    <source>
        <dbReference type="EMBL" id="MDV2079216.1"/>
    </source>
</evidence>
<reference evidence="2 3" key="1">
    <citation type="submission" date="2023-10" db="EMBL/GenBank/DDBJ databases">
        <title>Characteristics and mechanism of a salt-tolerant marine origin heterotrophic nitrifying- aerobic denitrifying bacteria Marinobacter xestospongiae HN1.</title>
        <authorList>
            <person name="Qi R."/>
        </authorList>
    </citation>
    <scope>NUCLEOTIDE SEQUENCE [LARGE SCALE GENOMIC DNA]</scope>
    <source>
        <strain evidence="2 3">HN1</strain>
    </source>
</reference>
<keyword evidence="1" id="KW-1133">Transmembrane helix</keyword>
<feature type="transmembrane region" description="Helical" evidence="1">
    <location>
        <begin position="395"/>
        <end position="417"/>
    </location>
</feature>
<organism evidence="2 3">
    <name type="scientific">Marinobacter xestospongiae</name>
    <dbReference type="NCBI Taxonomy" id="994319"/>
    <lineage>
        <taxon>Bacteria</taxon>
        <taxon>Pseudomonadati</taxon>
        <taxon>Pseudomonadota</taxon>
        <taxon>Gammaproteobacteria</taxon>
        <taxon>Pseudomonadales</taxon>
        <taxon>Marinobacteraceae</taxon>
        <taxon>Marinobacter</taxon>
    </lineage>
</organism>